<dbReference type="PROSITE" id="PS50109">
    <property type="entry name" value="HIS_KIN"/>
    <property type="match status" value="1"/>
</dbReference>
<dbReference type="PROSITE" id="PS50113">
    <property type="entry name" value="PAC"/>
    <property type="match status" value="3"/>
</dbReference>
<dbReference type="SMART" id="SM00091">
    <property type="entry name" value="PAS"/>
    <property type="match status" value="5"/>
</dbReference>
<proteinExistence type="predicted"/>
<gene>
    <name evidence="11" type="ORF">CLV94_0453</name>
</gene>
<dbReference type="InterPro" id="IPR035965">
    <property type="entry name" value="PAS-like_dom_sf"/>
</dbReference>
<dbReference type="Pfam" id="PF13426">
    <property type="entry name" value="PAS_9"/>
    <property type="match status" value="2"/>
</dbReference>
<dbReference type="Gene3D" id="3.30.450.20">
    <property type="entry name" value="PAS domain"/>
    <property type="match status" value="5"/>
</dbReference>
<evidence type="ECO:0000256" key="6">
    <source>
        <dbReference type="PROSITE-ProRule" id="PRU00169"/>
    </source>
</evidence>
<reference evidence="11 12" key="1">
    <citation type="submission" date="2018-10" db="EMBL/GenBank/DDBJ databases">
        <title>Genomic Encyclopedia of Archaeal and Bacterial Type Strains, Phase II (KMG-II): from individual species to whole genera.</title>
        <authorList>
            <person name="Goeker M."/>
        </authorList>
    </citation>
    <scope>NUCLEOTIDE SEQUENCE [LARGE SCALE GENOMIC DNA]</scope>
    <source>
        <strain evidence="11 12">DSM 29537</strain>
    </source>
</reference>
<name>A0A495MKL8_9FLAO</name>
<dbReference type="Pfam" id="PF00072">
    <property type="entry name" value="Response_reg"/>
    <property type="match status" value="1"/>
</dbReference>
<evidence type="ECO:0000256" key="4">
    <source>
        <dbReference type="ARBA" id="ARBA00022679"/>
    </source>
</evidence>
<feature type="domain" description="PAC" evidence="10">
    <location>
        <begin position="337"/>
        <end position="388"/>
    </location>
</feature>
<dbReference type="AlphaFoldDB" id="A0A495MKL8"/>
<dbReference type="Gene3D" id="3.40.50.2300">
    <property type="match status" value="1"/>
</dbReference>
<dbReference type="SMART" id="SM00387">
    <property type="entry name" value="HATPase_c"/>
    <property type="match status" value="1"/>
</dbReference>
<dbReference type="InterPro" id="IPR000014">
    <property type="entry name" value="PAS"/>
</dbReference>
<dbReference type="InterPro" id="IPR001789">
    <property type="entry name" value="Sig_transdc_resp-reg_receiver"/>
</dbReference>
<dbReference type="InterPro" id="IPR036890">
    <property type="entry name" value="HATPase_C_sf"/>
</dbReference>
<dbReference type="Pfam" id="PF08448">
    <property type="entry name" value="PAS_4"/>
    <property type="match status" value="1"/>
</dbReference>
<evidence type="ECO:0000256" key="5">
    <source>
        <dbReference type="ARBA" id="ARBA00022777"/>
    </source>
</evidence>
<dbReference type="CDD" id="cd00156">
    <property type="entry name" value="REC"/>
    <property type="match status" value="1"/>
</dbReference>
<organism evidence="11 12">
    <name type="scientific">Flavobacterium endophyticum</name>
    <dbReference type="NCBI Taxonomy" id="1540163"/>
    <lineage>
        <taxon>Bacteria</taxon>
        <taxon>Pseudomonadati</taxon>
        <taxon>Bacteroidota</taxon>
        <taxon>Flavobacteriia</taxon>
        <taxon>Flavobacteriales</taxon>
        <taxon>Flavobacteriaceae</taxon>
        <taxon>Flavobacterium</taxon>
    </lineage>
</organism>
<dbReference type="InterPro" id="IPR011006">
    <property type="entry name" value="CheY-like_superfamily"/>
</dbReference>
<feature type="domain" description="PAS" evidence="9">
    <location>
        <begin position="139"/>
        <end position="210"/>
    </location>
</feature>
<evidence type="ECO:0000256" key="2">
    <source>
        <dbReference type="ARBA" id="ARBA00012438"/>
    </source>
</evidence>
<evidence type="ECO:0000256" key="1">
    <source>
        <dbReference type="ARBA" id="ARBA00000085"/>
    </source>
</evidence>
<dbReference type="CDD" id="cd00082">
    <property type="entry name" value="HisKA"/>
    <property type="match status" value="1"/>
</dbReference>
<comment type="caution">
    <text evidence="11">The sequence shown here is derived from an EMBL/GenBank/DDBJ whole genome shotgun (WGS) entry which is preliminary data.</text>
</comment>
<dbReference type="Gene3D" id="3.30.565.10">
    <property type="entry name" value="Histidine kinase-like ATPase, C-terminal domain"/>
    <property type="match status" value="1"/>
</dbReference>
<evidence type="ECO:0000313" key="12">
    <source>
        <dbReference type="Proteomes" id="UP000277579"/>
    </source>
</evidence>
<dbReference type="OrthoDB" id="5522855at2"/>
<protein>
    <recommendedName>
        <fullName evidence="2">histidine kinase</fullName>
        <ecNumber evidence="2">2.7.13.3</ecNumber>
    </recommendedName>
</protein>
<sequence>MTFQKEGIHFLIIEDNQGDLVLIKDYIKEEFPDPVFYEARNLKEAKNFLNSAKKIDIILLDLVLPDAEGEKLFDEIIPISRNIPIIILTGFSDKEFGIKSLSYGVSDYLQKEYLNAPLLFKSVLYNIERKKIAQKLSDSEKKYKDIFQHSPLPKAVYDIETLDFLDANDAALRKYGYTKEEFLSLKAYAVVAKKDSEKAFNLVKEIREGSKFMETSFKHIKKDGEMIDVITQSNEINFNGRRARLVLVTDVTEKLKSEKENELTEQRFRALVQDGSELIAILDTDGVFTYISPNVETNYGLNPNDYIGINAFERLHPDEMEFFQQEFSRLKTEKRVATRPFRYIEIDGKWRWLEANIVDMTDNAAVNGIVLNARDVTERIENELKIKESNLRYEAIAKATSDAIYEFDTVSKKIYITGSNYKKLFGFNFVDQQYLDLDFWVSRLHPDEREEVRAKIAAIKEDASGSHYEIEYRFRKQDDTYAHVLDRFDLIWEDGKQIKKIGALQDITTRKFQETILAFEKDTYKLNAEPNKSLKEVLEKVIQNIEILIPGAICSIIEIKNHKIKHFVGNSLPKGYIESVSEFDMKKSIFKNENIFIYDIEKEPLCKNFAPAATAHGLKSCWSIPIKKTDGTNLANFVTYYKTNREPNQNEIYLLDRIANLVGVLIENRRAGEELKQAIDRYDIVAKATSDTIWDWKIQEDDFQWNKGIRSVFGYRKDEVGDTSKWWFDRIHPEDSLRVSVKLYNFLEKKVEKWQDEYRFKCSDGTYKYVFDRGFLIKDNDGKPIRMIGSMQDVTKQKEEEQRLKLLETVITQAKDAVIITENDTSETPIPKIIFANQAFTEMSGYKASEVIGKSPLIFRGKNSDESEFKKLINAIKNEEETQVETISYRKNNEEYWVSFSMIPIANKEGQLSHWISIQRDITLQKKQEKEREQLIRELTQNNKDLKQFSYITSHNLRAPLSNLTGLLNLIEDIPIENDDLKLILNGFTKSTHLLNETINDLVKVVIIKDNPSIQKEEVLFSEVFESVFDQLSYLINLHQPILKINLEKDSLSFINKAYLESIMLNLLTNAIKYRNPAKKLKITIATKEKHDKTILTFEDNGIGIDIERNKDKIFGLYQRFHNYPDSKGLGLYLVKSQVETMGGTIEVQSQVNKGTKFTLTFKKE</sequence>
<dbReference type="GO" id="GO:0000155">
    <property type="term" value="F:phosphorelay sensor kinase activity"/>
    <property type="evidence" value="ECO:0007669"/>
    <property type="project" value="InterPro"/>
</dbReference>
<dbReference type="Pfam" id="PF08447">
    <property type="entry name" value="PAS_3"/>
    <property type="match status" value="2"/>
</dbReference>
<dbReference type="Gene3D" id="3.30.450.40">
    <property type="match status" value="1"/>
</dbReference>
<dbReference type="InterPro" id="IPR005467">
    <property type="entry name" value="His_kinase_dom"/>
</dbReference>
<evidence type="ECO:0000259" key="9">
    <source>
        <dbReference type="PROSITE" id="PS50112"/>
    </source>
</evidence>
<feature type="domain" description="PAS" evidence="9">
    <location>
        <begin position="705"/>
        <end position="750"/>
    </location>
</feature>
<dbReference type="EMBL" id="RBLC01000001">
    <property type="protein sequence ID" value="RKS25423.1"/>
    <property type="molecule type" value="Genomic_DNA"/>
</dbReference>
<accession>A0A495MKL8</accession>
<evidence type="ECO:0000259" key="10">
    <source>
        <dbReference type="PROSITE" id="PS50113"/>
    </source>
</evidence>
<dbReference type="NCBIfam" id="TIGR00229">
    <property type="entry name" value="sensory_box"/>
    <property type="match status" value="4"/>
</dbReference>
<dbReference type="InterPro" id="IPR052162">
    <property type="entry name" value="Sensor_kinase/Photoreceptor"/>
</dbReference>
<dbReference type="Pfam" id="PF13185">
    <property type="entry name" value="GAF_2"/>
    <property type="match status" value="1"/>
</dbReference>
<dbReference type="SMART" id="SM00086">
    <property type="entry name" value="PAC"/>
    <property type="match status" value="5"/>
</dbReference>
<evidence type="ECO:0000259" key="8">
    <source>
        <dbReference type="PROSITE" id="PS50110"/>
    </source>
</evidence>
<feature type="modified residue" description="4-aspartylphosphate" evidence="6">
    <location>
        <position position="61"/>
    </location>
</feature>
<feature type="domain" description="PAS" evidence="9">
    <location>
        <begin position="264"/>
        <end position="334"/>
    </location>
</feature>
<dbReference type="PRINTS" id="PR00344">
    <property type="entry name" value="BCTRLSENSOR"/>
</dbReference>
<dbReference type="PANTHER" id="PTHR43304">
    <property type="entry name" value="PHYTOCHROME-LIKE PROTEIN CPH1"/>
    <property type="match status" value="1"/>
</dbReference>
<dbReference type="PROSITE" id="PS50110">
    <property type="entry name" value="RESPONSE_REGULATORY"/>
    <property type="match status" value="1"/>
</dbReference>
<comment type="catalytic activity">
    <reaction evidence="1">
        <text>ATP + protein L-histidine = ADP + protein N-phospho-L-histidine.</text>
        <dbReference type="EC" id="2.7.13.3"/>
    </reaction>
</comment>
<keyword evidence="5" id="KW-0418">Kinase</keyword>
<feature type="domain" description="Histidine kinase" evidence="7">
    <location>
        <begin position="952"/>
        <end position="1165"/>
    </location>
</feature>
<dbReference type="InterPro" id="IPR003594">
    <property type="entry name" value="HATPase_dom"/>
</dbReference>
<dbReference type="InterPro" id="IPR003018">
    <property type="entry name" value="GAF"/>
</dbReference>
<dbReference type="InterPro" id="IPR029016">
    <property type="entry name" value="GAF-like_dom_sf"/>
</dbReference>
<feature type="domain" description="PAC" evidence="10">
    <location>
        <begin position="882"/>
        <end position="934"/>
    </location>
</feature>
<feature type="domain" description="PAS" evidence="9">
    <location>
        <begin position="803"/>
        <end position="880"/>
    </location>
</feature>
<keyword evidence="12" id="KW-1185">Reference proteome</keyword>
<evidence type="ECO:0000256" key="3">
    <source>
        <dbReference type="ARBA" id="ARBA00022553"/>
    </source>
</evidence>
<dbReference type="InterPro" id="IPR004358">
    <property type="entry name" value="Sig_transdc_His_kin-like_C"/>
</dbReference>
<feature type="domain" description="Response regulatory" evidence="8">
    <location>
        <begin position="9"/>
        <end position="126"/>
    </location>
</feature>
<dbReference type="InterPro" id="IPR013656">
    <property type="entry name" value="PAS_4"/>
</dbReference>
<dbReference type="EC" id="2.7.13.3" evidence="2"/>
<dbReference type="SMART" id="SM00448">
    <property type="entry name" value="REC"/>
    <property type="match status" value="1"/>
</dbReference>
<evidence type="ECO:0000313" key="11">
    <source>
        <dbReference type="EMBL" id="RKS25423.1"/>
    </source>
</evidence>
<dbReference type="PANTHER" id="PTHR43304:SF1">
    <property type="entry name" value="PAC DOMAIN-CONTAINING PROTEIN"/>
    <property type="match status" value="1"/>
</dbReference>
<feature type="domain" description="PAC" evidence="10">
    <location>
        <begin position="754"/>
        <end position="806"/>
    </location>
</feature>
<dbReference type="SUPFAM" id="SSF47384">
    <property type="entry name" value="Homodimeric domain of signal transducing histidine kinase"/>
    <property type="match status" value="1"/>
</dbReference>
<dbReference type="PROSITE" id="PS50112">
    <property type="entry name" value="PAS"/>
    <property type="match status" value="4"/>
</dbReference>
<keyword evidence="4" id="KW-0808">Transferase</keyword>
<dbReference type="SUPFAM" id="SSF55785">
    <property type="entry name" value="PYP-like sensor domain (PAS domain)"/>
    <property type="match status" value="5"/>
</dbReference>
<keyword evidence="3 6" id="KW-0597">Phosphoprotein</keyword>
<dbReference type="SUPFAM" id="SSF55874">
    <property type="entry name" value="ATPase domain of HSP90 chaperone/DNA topoisomerase II/histidine kinase"/>
    <property type="match status" value="1"/>
</dbReference>
<dbReference type="RefSeq" id="WP_121374829.1">
    <property type="nucleotide sequence ID" value="NZ_RBLC01000001.1"/>
</dbReference>
<dbReference type="SUPFAM" id="SSF55781">
    <property type="entry name" value="GAF domain-like"/>
    <property type="match status" value="1"/>
</dbReference>
<dbReference type="InterPro" id="IPR036097">
    <property type="entry name" value="HisK_dim/P_sf"/>
</dbReference>
<evidence type="ECO:0000259" key="7">
    <source>
        <dbReference type="PROSITE" id="PS50109"/>
    </source>
</evidence>
<dbReference type="Gene3D" id="1.10.287.130">
    <property type="match status" value="1"/>
</dbReference>
<dbReference type="Pfam" id="PF02518">
    <property type="entry name" value="HATPase_c"/>
    <property type="match status" value="1"/>
</dbReference>
<dbReference type="InterPro" id="IPR013655">
    <property type="entry name" value="PAS_fold_3"/>
</dbReference>
<dbReference type="Proteomes" id="UP000277579">
    <property type="component" value="Unassembled WGS sequence"/>
</dbReference>
<dbReference type="InterPro" id="IPR001610">
    <property type="entry name" value="PAC"/>
</dbReference>
<dbReference type="InterPro" id="IPR003661">
    <property type="entry name" value="HisK_dim/P_dom"/>
</dbReference>
<dbReference type="SUPFAM" id="SSF52172">
    <property type="entry name" value="CheY-like"/>
    <property type="match status" value="1"/>
</dbReference>
<dbReference type="InterPro" id="IPR000700">
    <property type="entry name" value="PAS-assoc_C"/>
</dbReference>
<dbReference type="CDD" id="cd00130">
    <property type="entry name" value="PAS"/>
    <property type="match status" value="5"/>
</dbReference>